<dbReference type="AlphaFoldDB" id="A0AAE6NQU5"/>
<evidence type="ECO:0000259" key="1">
    <source>
        <dbReference type="Pfam" id="PF13403"/>
    </source>
</evidence>
<protein>
    <submittedName>
        <fullName evidence="2">Hint domain-containing protein</fullName>
    </submittedName>
</protein>
<dbReference type="RefSeq" id="WP_147428574.1">
    <property type="nucleotide sequence ID" value="NZ_CP044423.1"/>
</dbReference>
<dbReference type="EMBL" id="CP044423">
    <property type="protein sequence ID" value="QFG34731.1"/>
    <property type="molecule type" value="Genomic_DNA"/>
</dbReference>
<proteinExistence type="predicted"/>
<dbReference type="Proteomes" id="UP000326453">
    <property type="component" value="Chromosome 2"/>
</dbReference>
<name>A0AAE6NQU5_PARPN</name>
<organism evidence="2 5">
    <name type="scientific">Paracoccus pantotrophus</name>
    <name type="common">Thiosphaera pantotropha</name>
    <dbReference type="NCBI Taxonomy" id="82367"/>
    <lineage>
        <taxon>Bacteria</taxon>
        <taxon>Pseudomonadati</taxon>
        <taxon>Pseudomonadota</taxon>
        <taxon>Alphaproteobacteria</taxon>
        <taxon>Rhodobacterales</taxon>
        <taxon>Paracoccaceae</taxon>
        <taxon>Paracoccus</taxon>
    </lineage>
</organism>
<dbReference type="InterPro" id="IPR036844">
    <property type="entry name" value="Hint_dom_sf"/>
</dbReference>
<dbReference type="KEGG" id="ppan:ESD82_00390"/>
<dbReference type="Gene3D" id="2.170.16.10">
    <property type="entry name" value="Hedgehog/Intein (Hint) domain"/>
    <property type="match status" value="1"/>
</dbReference>
<reference evidence="3 4" key="1">
    <citation type="submission" date="2018-10" db="EMBL/GenBank/DDBJ databases">
        <title>Genomic Encyclopedia of Archaeal and Bacterial Type Strains, Phase II (KMG-II): from individual species to whole genera.</title>
        <authorList>
            <person name="Goeker M."/>
        </authorList>
    </citation>
    <scope>NUCLEOTIDE SEQUENCE [LARGE SCALE GENOMIC DNA]</scope>
    <source>
        <strain evidence="4">ATCC 35512 / DSM 2944 / CIP 106514 / LMD 82.5 / NBRC 102493 / NCCB 82005 / GB17</strain>
        <strain evidence="3">DSM 2944</strain>
    </source>
</reference>
<dbReference type="Pfam" id="PF13403">
    <property type="entry name" value="Hint_2"/>
    <property type="match status" value="1"/>
</dbReference>
<reference evidence="2 5" key="2">
    <citation type="submission" date="2019-01" db="EMBL/GenBank/DDBJ databases">
        <title>Complete Genome Sequence and Annotation of the Paracoccus pantotrophus type strain DSM 2944.</title>
        <authorList>
            <person name="Bockwoldt J.A."/>
            <person name="Zimmermann M."/>
            <person name="Tiso T."/>
            <person name="Blank L.M."/>
        </authorList>
    </citation>
    <scope>NUCLEOTIDE SEQUENCE [LARGE SCALE GENOMIC DNA]</scope>
    <source>
        <strain evidence="2 5">DSM 2944</strain>
    </source>
</reference>
<dbReference type="GeneID" id="51368994"/>
<evidence type="ECO:0000313" key="2">
    <source>
        <dbReference type="EMBL" id="QFG34731.1"/>
    </source>
</evidence>
<dbReference type="SUPFAM" id="SSF51294">
    <property type="entry name" value="Hedgehog/intein (Hint) domain"/>
    <property type="match status" value="1"/>
</dbReference>
<accession>A0AAE6NQU5</accession>
<gene>
    <name evidence="3" type="ORF">BDE18_2512</name>
    <name evidence="2" type="ORF">ESD82_00390</name>
</gene>
<evidence type="ECO:0000313" key="5">
    <source>
        <dbReference type="Proteomes" id="UP000326453"/>
    </source>
</evidence>
<dbReference type="InterPro" id="IPR028992">
    <property type="entry name" value="Hedgehog/Intein_dom"/>
</dbReference>
<evidence type="ECO:0000313" key="4">
    <source>
        <dbReference type="Proteomes" id="UP000273626"/>
    </source>
</evidence>
<feature type="domain" description="Hedgehog/Intein (Hint)" evidence="1">
    <location>
        <begin position="188"/>
        <end position="335"/>
    </location>
</feature>
<dbReference type="Proteomes" id="UP000273626">
    <property type="component" value="Unassembled WGS sequence"/>
</dbReference>
<evidence type="ECO:0000313" key="3">
    <source>
        <dbReference type="EMBL" id="RKS43696.1"/>
    </source>
</evidence>
<dbReference type="EMBL" id="RBLI01000002">
    <property type="protein sequence ID" value="RKS43696.1"/>
    <property type="molecule type" value="Genomic_DNA"/>
</dbReference>
<sequence length="393" mass="41449">MPFFTEIPDATIDLEAATPVLSLGSNLLLNRLAGSTQFAQYDVDASQATTLRRGDDVSLVDGEGNPLLSGGTFAGTGTLSSAAASVGVPLVAQLKVQLNPINGSFVVDGEDTYFVSDQPLDKDHIGVKITGTILGQQINLANVNISDLGGVLTGPVLSAVQNLLDTLVVNIAYNPAGTLVLDDDDVFPCFTAGTLIDTPDGPVPVECLSVGDLVLTADHGPQPVRWIGRRRFAADRLAAHDARLMPVRIKAGALGPNMPSANLTVSPQHRILLRSRIAQRMFGTDEILVAAKQLLQIEGVERATDLAEVEYVHILFDRHEVVRANGAATESLYLGPQALAALPAPAVGEILAIFPELAARSHAPEGARMLASGRKARKLAQRHAQNGQPLVLA</sequence>
<keyword evidence="4" id="KW-1185">Reference proteome</keyword>